<accession>A0A0A8Z0A4</accession>
<evidence type="ECO:0000313" key="2">
    <source>
        <dbReference type="EMBL" id="JAD30150.1"/>
    </source>
</evidence>
<evidence type="ECO:0000256" key="1">
    <source>
        <dbReference type="SAM" id="Phobius"/>
    </source>
</evidence>
<keyword evidence="1" id="KW-1133">Transmembrane helix</keyword>
<name>A0A0A8Z0A4_ARUDO</name>
<dbReference type="EMBL" id="GBRH01267745">
    <property type="protein sequence ID" value="JAD30150.1"/>
    <property type="molecule type" value="Transcribed_RNA"/>
</dbReference>
<dbReference type="AlphaFoldDB" id="A0A0A8Z0A4"/>
<keyword evidence="1" id="KW-0812">Transmembrane</keyword>
<sequence length="34" mass="3930">MGLHDLLILSYFLQNSLFLATSFFLPRFLGNINL</sequence>
<reference evidence="2" key="2">
    <citation type="journal article" date="2015" name="Data Brief">
        <title>Shoot transcriptome of the giant reed, Arundo donax.</title>
        <authorList>
            <person name="Barrero R.A."/>
            <person name="Guerrero F.D."/>
            <person name="Moolhuijzen P."/>
            <person name="Goolsby J.A."/>
            <person name="Tidwell J."/>
            <person name="Bellgard S.E."/>
            <person name="Bellgard M.I."/>
        </authorList>
    </citation>
    <scope>NUCLEOTIDE SEQUENCE</scope>
    <source>
        <tissue evidence="2">Shoot tissue taken approximately 20 cm above the soil surface</tissue>
    </source>
</reference>
<reference evidence="2" key="1">
    <citation type="submission" date="2014-09" db="EMBL/GenBank/DDBJ databases">
        <authorList>
            <person name="Magalhaes I.L.F."/>
            <person name="Oliveira U."/>
            <person name="Santos F.R."/>
            <person name="Vidigal T.H.D.A."/>
            <person name="Brescovit A.D."/>
            <person name="Santos A.J."/>
        </authorList>
    </citation>
    <scope>NUCLEOTIDE SEQUENCE</scope>
    <source>
        <tissue evidence="2">Shoot tissue taken approximately 20 cm above the soil surface</tissue>
    </source>
</reference>
<keyword evidence="1" id="KW-0472">Membrane</keyword>
<proteinExistence type="predicted"/>
<feature type="transmembrane region" description="Helical" evidence="1">
    <location>
        <begin position="6"/>
        <end position="25"/>
    </location>
</feature>
<organism evidence="2">
    <name type="scientific">Arundo donax</name>
    <name type="common">Giant reed</name>
    <name type="synonym">Donax arundinaceus</name>
    <dbReference type="NCBI Taxonomy" id="35708"/>
    <lineage>
        <taxon>Eukaryota</taxon>
        <taxon>Viridiplantae</taxon>
        <taxon>Streptophyta</taxon>
        <taxon>Embryophyta</taxon>
        <taxon>Tracheophyta</taxon>
        <taxon>Spermatophyta</taxon>
        <taxon>Magnoliopsida</taxon>
        <taxon>Liliopsida</taxon>
        <taxon>Poales</taxon>
        <taxon>Poaceae</taxon>
        <taxon>PACMAD clade</taxon>
        <taxon>Arundinoideae</taxon>
        <taxon>Arundineae</taxon>
        <taxon>Arundo</taxon>
    </lineage>
</organism>
<protein>
    <submittedName>
        <fullName evidence="2">Uncharacterized protein</fullName>
    </submittedName>
</protein>